<feature type="non-terminal residue" evidence="1">
    <location>
        <position position="1"/>
    </location>
</feature>
<dbReference type="EMBL" id="WHUW01000008">
    <property type="protein sequence ID" value="KAF8442870.1"/>
    <property type="molecule type" value="Genomic_DNA"/>
</dbReference>
<organism evidence="1 2">
    <name type="scientific">Boletus edulis BED1</name>
    <dbReference type="NCBI Taxonomy" id="1328754"/>
    <lineage>
        <taxon>Eukaryota</taxon>
        <taxon>Fungi</taxon>
        <taxon>Dikarya</taxon>
        <taxon>Basidiomycota</taxon>
        <taxon>Agaricomycotina</taxon>
        <taxon>Agaricomycetes</taxon>
        <taxon>Agaricomycetidae</taxon>
        <taxon>Boletales</taxon>
        <taxon>Boletineae</taxon>
        <taxon>Boletaceae</taxon>
        <taxon>Boletoideae</taxon>
        <taxon>Boletus</taxon>
    </lineage>
</organism>
<name>A0AAD4BXI5_BOLED</name>
<accession>A0AAD4BXI5</accession>
<evidence type="ECO:0000313" key="2">
    <source>
        <dbReference type="Proteomes" id="UP001194468"/>
    </source>
</evidence>
<protein>
    <submittedName>
        <fullName evidence="1">Uncharacterized protein</fullName>
    </submittedName>
</protein>
<sequence>QYTDGNVQDDVQDEHCGEPAAARNVKKRNTKDLLTIFSDRVTVKFLGADGKSDLKVGRWCLVCKEDKVYCQKFGKRKAFHVGGNSSCCAHIHSHYALYELRCGEQNIAENHHAVPRDILQERKRKKQ</sequence>
<reference evidence="1" key="1">
    <citation type="submission" date="2019-10" db="EMBL/GenBank/DDBJ databases">
        <authorList>
            <consortium name="DOE Joint Genome Institute"/>
            <person name="Kuo A."/>
            <person name="Miyauchi S."/>
            <person name="Kiss E."/>
            <person name="Drula E."/>
            <person name="Kohler A."/>
            <person name="Sanchez-Garcia M."/>
            <person name="Andreopoulos B."/>
            <person name="Barry K.W."/>
            <person name="Bonito G."/>
            <person name="Buee M."/>
            <person name="Carver A."/>
            <person name="Chen C."/>
            <person name="Cichocki N."/>
            <person name="Clum A."/>
            <person name="Culley D."/>
            <person name="Crous P.W."/>
            <person name="Fauchery L."/>
            <person name="Girlanda M."/>
            <person name="Hayes R."/>
            <person name="Keri Z."/>
            <person name="LaButti K."/>
            <person name="Lipzen A."/>
            <person name="Lombard V."/>
            <person name="Magnuson J."/>
            <person name="Maillard F."/>
            <person name="Morin E."/>
            <person name="Murat C."/>
            <person name="Nolan M."/>
            <person name="Ohm R."/>
            <person name="Pangilinan J."/>
            <person name="Pereira M."/>
            <person name="Perotto S."/>
            <person name="Peter M."/>
            <person name="Riley R."/>
            <person name="Sitrit Y."/>
            <person name="Stielow B."/>
            <person name="Szollosi G."/>
            <person name="Zifcakova L."/>
            <person name="Stursova M."/>
            <person name="Spatafora J.W."/>
            <person name="Tedersoo L."/>
            <person name="Vaario L.-M."/>
            <person name="Yamada A."/>
            <person name="Yan M."/>
            <person name="Wang P."/>
            <person name="Xu J."/>
            <person name="Bruns T."/>
            <person name="Baldrian P."/>
            <person name="Vilgalys R."/>
            <person name="Henrissat B."/>
            <person name="Grigoriev I.V."/>
            <person name="Hibbett D."/>
            <person name="Nagy L.G."/>
            <person name="Martin F.M."/>
        </authorList>
    </citation>
    <scope>NUCLEOTIDE SEQUENCE</scope>
    <source>
        <strain evidence="1">BED1</strain>
    </source>
</reference>
<keyword evidence="2" id="KW-1185">Reference proteome</keyword>
<dbReference type="Proteomes" id="UP001194468">
    <property type="component" value="Unassembled WGS sequence"/>
</dbReference>
<dbReference type="AlphaFoldDB" id="A0AAD4BXI5"/>
<reference evidence="1" key="2">
    <citation type="journal article" date="2020" name="Nat. Commun.">
        <title>Large-scale genome sequencing of mycorrhizal fungi provides insights into the early evolution of symbiotic traits.</title>
        <authorList>
            <person name="Miyauchi S."/>
            <person name="Kiss E."/>
            <person name="Kuo A."/>
            <person name="Drula E."/>
            <person name="Kohler A."/>
            <person name="Sanchez-Garcia M."/>
            <person name="Morin E."/>
            <person name="Andreopoulos B."/>
            <person name="Barry K.W."/>
            <person name="Bonito G."/>
            <person name="Buee M."/>
            <person name="Carver A."/>
            <person name="Chen C."/>
            <person name="Cichocki N."/>
            <person name="Clum A."/>
            <person name="Culley D."/>
            <person name="Crous P.W."/>
            <person name="Fauchery L."/>
            <person name="Girlanda M."/>
            <person name="Hayes R.D."/>
            <person name="Keri Z."/>
            <person name="LaButti K."/>
            <person name="Lipzen A."/>
            <person name="Lombard V."/>
            <person name="Magnuson J."/>
            <person name="Maillard F."/>
            <person name="Murat C."/>
            <person name="Nolan M."/>
            <person name="Ohm R.A."/>
            <person name="Pangilinan J."/>
            <person name="Pereira M.F."/>
            <person name="Perotto S."/>
            <person name="Peter M."/>
            <person name="Pfister S."/>
            <person name="Riley R."/>
            <person name="Sitrit Y."/>
            <person name="Stielow J.B."/>
            <person name="Szollosi G."/>
            <person name="Zifcakova L."/>
            <person name="Stursova M."/>
            <person name="Spatafora J.W."/>
            <person name="Tedersoo L."/>
            <person name="Vaario L.M."/>
            <person name="Yamada A."/>
            <person name="Yan M."/>
            <person name="Wang P."/>
            <person name="Xu J."/>
            <person name="Bruns T."/>
            <person name="Baldrian P."/>
            <person name="Vilgalys R."/>
            <person name="Dunand C."/>
            <person name="Henrissat B."/>
            <person name="Grigoriev I.V."/>
            <person name="Hibbett D."/>
            <person name="Nagy L.G."/>
            <person name="Martin F.M."/>
        </authorList>
    </citation>
    <scope>NUCLEOTIDE SEQUENCE</scope>
    <source>
        <strain evidence="1">BED1</strain>
    </source>
</reference>
<gene>
    <name evidence="1" type="ORF">L210DRAFT_3357212</name>
</gene>
<proteinExistence type="predicted"/>
<comment type="caution">
    <text evidence="1">The sequence shown here is derived from an EMBL/GenBank/DDBJ whole genome shotgun (WGS) entry which is preliminary data.</text>
</comment>
<evidence type="ECO:0000313" key="1">
    <source>
        <dbReference type="EMBL" id="KAF8442870.1"/>
    </source>
</evidence>
<feature type="non-terminal residue" evidence="1">
    <location>
        <position position="127"/>
    </location>
</feature>